<protein>
    <submittedName>
        <fullName evidence="1">Uncharacterized protein</fullName>
    </submittedName>
</protein>
<comment type="caution">
    <text evidence="1">The sequence shown here is derived from an EMBL/GenBank/DDBJ whole genome shotgun (WGS) entry which is preliminary data.</text>
</comment>
<dbReference type="EMBL" id="JAULUE010002064">
    <property type="protein sequence ID" value="KAK5880574.1"/>
    <property type="molecule type" value="Genomic_DNA"/>
</dbReference>
<gene>
    <name evidence="1" type="ORF">CesoFtcFv8_023587</name>
</gene>
<accession>A0AAN8B9T8</accession>
<sequence length="95" mass="10226">MLQRHSGGSAGGCYILSCGVVRLPAAASPLSSRLYVFILRLCSIRDDVLTRRALPALMSSLMTGAMSEREDRHPEVTGLSLSPPRLPLSVCTVQQ</sequence>
<evidence type="ECO:0000313" key="2">
    <source>
        <dbReference type="Proteomes" id="UP001335648"/>
    </source>
</evidence>
<dbReference type="AlphaFoldDB" id="A0AAN8B9T8"/>
<name>A0AAN8B9T8_9TELE</name>
<dbReference type="Proteomes" id="UP001335648">
    <property type="component" value="Unassembled WGS sequence"/>
</dbReference>
<organism evidence="1 2">
    <name type="scientific">Champsocephalus esox</name>
    <name type="common">pike icefish</name>
    <dbReference type="NCBI Taxonomy" id="159716"/>
    <lineage>
        <taxon>Eukaryota</taxon>
        <taxon>Metazoa</taxon>
        <taxon>Chordata</taxon>
        <taxon>Craniata</taxon>
        <taxon>Vertebrata</taxon>
        <taxon>Euteleostomi</taxon>
        <taxon>Actinopterygii</taxon>
        <taxon>Neopterygii</taxon>
        <taxon>Teleostei</taxon>
        <taxon>Neoteleostei</taxon>
        <taxon>Acanthomorphata</taxon>
        <taxon>Eupercaria</taxon>
        <taxon>Perciformes</taxon>
        <taxon>Notothenioidei</taxon>
        <taxon>Channichthyidae</taxon>
        <taxon>Champsocephalus</taxon>
    </lineage>
</organism>
<keyword evidence="2" id="KW-1185">Reference proteome</keyword>
<reference evidence="1 2" key="1">
    <citation type="journal article" date="2023" name="Mol. Biol. Evol.">
        <title>Genomics of Secondarily Temperate Adaptation in the Only Non-Antarctic Icefish.</title>
        <authorList>
            <person name="Rivera-Colon A.G."/>
            <person name="Rayamajhi N."/>
            <person name="Minhas B.F."/>
            <person name="Madrigal G."/>
            <person name="Bilyk K.T."/>
            <person name="Yoon V."/>
            <person name="Hune M."/>
            <person name="Gregory S."/>
            <person name="Cheng C.H.C."/>
            <person name="Catchen J.M."/>
        </authorList>
    </citation>
    <scope>NUCLEOTIDE SEQUENCE [LARGE SCALE GENOMIC DNA]</scope>
    <source>
        <strain evidence="1">JC2023a</strain>
    </source>
</reference>
<proteinExistence type="predicted"/>
<evidence type="ECO:0000313" key="1">
    <source>
        <dbReference type="EMBL" id="KAK5880574.1"/>
    </source>
</evidence>